<name>A0ABV7A087_9PROT</name>
<dbReference type="SUPFAM" id="SSF160214">
    <property type="entry name" value="FlaG-like"/>
    <property type="match status" value="1"/>
</dbReference>
<protein>
    <submittedName>
        <fullName evidence="1">Flagellar protein FlaG</fullName>
    </submittedName>
</protein>
<keyword evidence="2" id="KW-1185">Reference proteome</keyword>
<dbReference type="EMBL" id="JBHRSV010000028">
    <property type="protein sequence ID" value="MFC2927089.1"/>
    <property type="molecule type" value="Genomic_DNA"/>
</dbReference>
<organism evidence="1 2">
    <name type="scientific">Hyphobacterium vulgare</name>
    <dbReference type="NCBI Taxonomy" id="1736751"/>
    <lineage>
        <taxon>Bacteria</taxon>
        <taxon>Pseudomonadati</taxon>
        <taxon>Pseudomonadota</taxon>
        <taxon>Alphaproteobacteria</taxon>
        <taxon>Maricaulales</taxon>
        <taxon>Maricaulaceae</taxon>
        <taxon>Hyphobacterium</taxon>
    </lineage>
</organism>
<keyword evidence="1" id="KW-0282">Flagellum</keyword>
<sequence>MIELIKLATAAATVAEKPAAAPRAIEASAAVATRNADAEAKSQDERKADIERMREAIDRLAGTALEGSRLSIQKHESSGMFVYNLVDSETGEIVRQWPQKEMVELKEYLRTRQAGLVDKRA</sequence>
<accession>A0ABV7A087</accession>
<dbReference type="Gene3D" id="3.30.160.170">
    <property type="entry name" value="FlaG-like"/>
    <property type="match status" value="1"/>
</dbReference>
<dbReference type="Pfam" id="PF03646">
    <property type="entry name" value="FlaG"/>
    <property type="match status" value="1"/>
</dbReference>
<dbReference type="RefSeq" id="WP_343163079.1">
    <property type="nucleotide sequence ID" value="NZ_JBHRSV010000028.1"/>
</dbReference>
<dbReference type="Proteomes" id="UP001595379">
    <property type="component" value="Unassembled WGS sequence"/>
</dbReference>
<evidence type="ECO:0000313" key="2">
    <source>
        <dbReference type="Proteomes" id="UP001595379"/>
    </source>
</evidence>
<dbReference type="InterPro" id="IPR035924">
    <property type="entry name" value="FlaG-like_sf"/>
</dbReference>
<proteinExistence type="predicted"/>
<reference evidence="2" key="1">
    <citation type="journal article" date="2019" name="Int. J. Syst. Evol. Microbiol.">
        <title>The Global Catalogue of Microorganisms (GCM) 10K type strain sequencing project: providing services to taxonomists for standard genome sequencing and annotation.</title>
        <authorList>
            <consortium name="The Broad Institute Genomics Platform"/>
            <consortium name="The Broad Institute Genome Sequencing Center for Infectious Disease"/>
            <person name="Wu L."/>
            <person name="Ma J."/>
        </authorList>
    </citation>
    <scope>NUCLEOTIDE SEQUENCE [LARGE SCALE GENOMIC DNA]</scope>
    <source>
        <strain evidence="2">KCTC 52487</strain>
    </source>
</reference>
<comment type="caution">
    <text evidence="1">The sequence shown here is derived from an EMBL/GenBank/DDBJ whole genome shotgun (WGS) entry which is preliminary data.</text>
</comment>
<gene>
    <name evidence="1" type="ORF">ACFOOR_13315</name>
</gene>
<dbReference type="InterPro" id="IPR005186">
    <property type="entry name" value="FlaG"/>
</dbReference>
<keyword evidence="1" id="KW-0966">Cell projection</keyword>
<evidence type="ECO:0000313" key="1">
    <source>
        <dbReference type="EMBL" id="MFC2927089.1"/>
    </source>
</evidence>
<keyword evidence="1" id="KW-0969">Cilium</keyword>